<dbReference type="Pfam" id="PF01553">
    <property type="entry name" value="Acyltransferase"/>
    <property type="match status" value="1"/>
</dbReference>
<organism evidence="5 6">
    <name type="scientific">Legionella drancourtii LLAP12</name>
    <dbReference type="NCBI Taxonomy" id="658187"/>
    <lineage>
        <taxon>Bacteria</taxon>
        <taxon>Pseudomonadati</taxon>
        <taxon>Pseudomonadota</taxon>
        <taxon>Gammaproteobacteria</taxon>
        <taxon>Legionellales</taxon>
        <taxon>Legionellaceae</taxon>
        <taxon>Legionella</taxon>
    </lineage>
</organism>
<sequence length="186" mass="21410">MQRFGSFFLKLCGWKIVGTLPKDKKYLVIVAPHTSNWDFLVGLFSRFSLGVKINFIAKKQLFFFPLGLFLRAVGGAPVDRSKKNNNVEKVVELCHASDEFRLAITPEGTRGPVTRWKEGFYHIARKAELPLVLVGLDYASKEIRIREAYWPSGDINKDFPQILDYYREIKGRHPKKIPEYSSSKKD</sequence>
<dbReference type="SMART" id="SM00563">
    <property type="entry name" value="PlsC"/>
    <property type="match status" value="1"/>
</dbReference>
<dbReference type="PANTHER" id="PTHR10434:SF9">
    <property type="entry name" value="PHOSPHOLIPID_GLYCEROL ACYLTRANSFERASE DOMAIN-CONTAINING PROTEIN"/>
    <property type="match status" value="1"/>
</dbReference>
<evidence type="ECO:0000256" key="1">
    <source>
        <dbReference type="ARBA" id="ARBA00005189"/>
    </source>
</evidence>
<name>G9EIW4_9GAMM</name>
<keyword evidence="3" id="KW-0012">Acyltransferase</keyword>
<evidence type="ECO:0000313" key="6">
    <source>
        <dbReference type="Proteomes" id="UP000002770"/>
    </source>
</evidence>
<gene>
    <name evidence="5" type="ORF">LDG_5120</name>
</gene>
<dbReference type="SUPFAM" id="SSF69593">
    <property type="entry name" value="Glycerol-3-phosphate (1)-acyltransferase"/>
    <property type="match status" value="1"/>
</dbReference>
<dbReference type="RefSeq" id="WP_006869111.1">
    <property type="nucleotide sequence ID" value="NZ_JH413793.1"/>
</dbReference>
<reference evidence="5 6" key="1">
    <citation type="journal article" date="2011" name="BMC Genomics">
        <title>Insight into cross-talk between intra-amoebal pathogens.</title>
        <authorList>
            <person name="Gimenez G."/>
            <person name="Bertelli C."/>
            <person name="Moliner C."/>
            <person name="Robert C."/>
            <person name="Raoult D."/>
            <person name="Fournier P.E."/>
            <person name="Greub G."/>
        </authorList>
    </citation>
    <scope>NUCLEOTIDE SEQUENCE [LARGE SCALE GENOMIC DNA]</scope>
    <source>
        <strain evidence="5 6">LLAP12</strain>
    </source>
</reference>
<dbReference type="AlphaFoldDB" id="G9EIW4"/>
<dbReference type="Proteomes" id="UP000002770">
    <property type="component" value="Unassembled WGS sequence"/>
</dbReference>
<dbReference type="eggNOG" id="COG0204">
    <property type="taxonomic scope" value="Bacteria"/>
</dbReference>
<evidence type="ECO:0000256" key="2">
    <source>
        <dbReference type="ARBA" id="ARBA00022679"/>
    </source>
</evidence>
<evidence type="ECO:0000313" key="5">
    <source>
        <dbReference type="EMBL" id="EHL32882.1"/>
    </source>
</evidence>
<dbReference type="OrthoDB" id="9796839at2"/>
<evidence type="ECO:0000259" key="4">
    <source>
        <dbReference type="SMART" id="SM00563"/>
    </source>
</evidence>
<dbReference type="InParanoid" id="G9EIW4"/>
<dbReference type="GO" id="GO:0003841">
    <property type="term" value="F:1-acylglycerol-3-phosphate O-acyltransferase activity"/>
    <property type="evidence" value="ECO:0007669"/>
    <property type="project" value="TreeGrafter"/>
</dbReference>
<dbReference type="STRING" id="658187.LDG_5120"/>
<accession>G9EIW4</accession>
<keyword evidence="2" id="KW-0808">Transferase</keyword>
<dbReference type="InterPro" id="IPR002123">
    <property type="entry name" value="Plipid/glycerol_acylTrfase"/>
</dbReference>
<dbReference type="HOGENOM" id="CLU_099447_0_0_6"/>
<keyword evidence="6" id="KW-1185">Reference proteome</keyword>
<evidence type="ECO:0000256" key="3">
    <source>
        <dbReference type="ARBA" id="ARBA00023315"/>
    </source>
</evidence>
<proteinExistence type="predicted"/>
<dbReference type="EMBL" id="JH413793">
    <property type="protein sequence ID" value="EHL32882.1"/>
    <property type="molecule type" value="Genomic_DNA"/>
</dbReference>
<dbReference type="PANTHER" id="PTHR10434">
    <property type="entry name" value="1-ACYL-SN-GLYCEROL-3-PHOSPHATE ACYLTRANSFERASE"/>
    <property type="match status" value="1"/>
</dbReference>
<comment type="pathway">
    <text evidence="1">Lipid metabolism.</text>
</comment>
<dbReference type="GO" id="GO:0006654">
    <property type="term" value="P:phosphatidic acid biosynthetic process"/>
    <property type="evidence" value="ECO:0007669"/>
    <property type="project" value="TreeGrafter"/>
</dbReference>
<protein>
    <recommendedName>
        <fullName evidence="4">Phospholipid/glycerol acyltransferase domain-containing protein</fullName>
    </recommendedName>
</protein>
<feature type="domain" description="Phospholipid/glycerol acyltransferase" evidence="4">
    <location>
        <begin position="27"/>
        <end position="139"/>
    </location>
</feature>